<feature type="compositionally biased region" description="Polar residues" evidence="1">
    <location>
        <begin position="1"/>
        <end position="11"/>
    </location>
</feature>
<dbReference type="EMBL" id="ML741836">
    <property type="protein sequence ID" value="KAE8323025.1"/>
    <property type="molecule type" value="Genomic_DNA"/>
</dbReference>
<proteinExistence type="predicted"/>
<dbReference type="AlphaFoldDB" id="A0A5N6WQ57"/>
<evidence type="ECO:0000313" key="3">
    <source>
        <dbReference type="Proteomes" id="UP000325945"/>
    </source>
</evidence>
<feature type="region of interest" description="Disordered" evidence="1">
    <location>
        <begin position="1"/>
        <end position="57"/>
    </location>
</feature>
<keyword evidence="3" id="KW-1185">Reference proteome</keyword>
<reference evidence="3" key="1">
    <citation type="submission" date="2019-04" db="EMBL/GenBank/DDBJ databases">
        <title>Friends and foes A comparative genomics studyof 23 Aspergillus species from section Flavi.</title>
        <authorList>
            <consortium name="DOE Joint Genome Institute"/>
            <person name="Kjaerbolling I."/>
            <person name="Vesth T."/>
            <person name="Frisvad J.C."/>
            <person name="Nybo J.L."/>
            <person name="Theobald S."/>
            <person name="Kildgaard S."/>
            <person name="Isbrandt T."/>
            <person name="Kuo A."/>
            <person name="Sato A."/>
            <person name="Lyhne E.K."/>
            <person name="Kogle M.E."/>
            <person name="Wiebenga A."/>
            <person name="Kun R.S."/>
            <person name="Lubbers R.J."/>
            <person name="Makela M.R."/>
            <person name="Barry K."/>
            <person name="Chovatia M."/>
            <person name="Clum A."/>
            <person name="Daum C."/>
            <person name="Haridas S."/>
            <person name="He G."/>
            <person name="LaButti K."/>
            <person name="Lipzen A."/>
            <person name="Mondo S."/>
            <person name="Riley R."/>
            <person name="Salamov A."/>
            <person name="Simmons B.A."/>
            <person name="Magnuson J.K."/>
            <person name="Henrissat B."/>
            <person name="Mortensen U.H."/>
            <person name="Larsen T.O."/>
            <person name="Devries R.P."/>
            <person name="Grigoriev I.V."/>
            <person name="Machida M."/>
            <person name="Baker S.E."/>
            <person name="Andersen M.R."/>
        </authorList>
    </citation>
    <scope>NUCLEOTIDE SEQUENCE [LARGE SCALE GENOMIC DNA]</scope>
    <source>
        <strain evidence="3">CBS 130017</strain>
    </source>
</reference>
<dbReference type="Proteomes" id="UP000325945">
    <property type="component" value="Unassembled WGS sequence"/>
</dbReference>
<evidence type="ECO:0000313" key="2">
    <source>
        <dbReference type="EMBL" id="KAE8323025.1"/>
    </source>
</evidence>
<gene>
    <name evidence="2" type="ORF">BDV39DRAFT_196251</name>
</gene>
<accession>A0A5N6WQ57</accession>
<evidence type="ECO:0000256" key="1">
    <source>
        <dbReference type="SAM" id="MobiDB-lite"/>
    </source>
</evidence>
<sequence length="143" mass="15499">MSTWSSTTSDGSLIRTGMGALPNPKADKSKPPHEQEPNENWQLFDNGLGPHSAGNDSDQIVETLRPLRISGVIQNTPKLENVLVSAALGILSKPSMSVAGISMEPSCFSKIPGAKFYFPEDRPNDIALQTASDTMQAWYPIRT</sequence>
<name>A0A5N6WQ57_9EURO</name>
<protein>
    <submittedName>
        <fullName evidence="2">Uncharacterized protein</fullName>
    </submittedName>
</protein>
<organism evidence="2 3">
    <name type="scientific">Aspergillus sergii</name>
    <dbReference type="NCBI Taxonomy" id="1034303"/>
    <lineage>
        <taxon>Eukaryota</taxon>
        <taxon>Fungi</taxon>
        <taxon>Dikarya</taxon>
        <taxon>Ascomycota</taxon>
        <taxon>Pezizomycotina</taxon>
        <taxon>Eurotiomycetes</taxon>
        <taxon>Eurotiomycetidae</taxon>
        <taxon>Eurotiales</taxon>
        <taxon>Aspergillaceae</taxon>
        <taxon>Aspergillus</taxon>
        <taxon>Aspergillus subgen. Circumdati</taxon>
    </lineage>
</organism>
<feature type="compositionally biased region" description="Basic and acidic residues" evidence="1">
    <location>
        <begin position="25"/>
        <end position="36"/>
    </location>
</feature>